<evidence type="ECO:0000313" key="10">
    <source>
        <dbReference type="EMBL" id="CDO57725.1"/>
    </source>
</evidence>
<dbReference type="InterPro" id="IPR046346">
    <property type="entry name" value="Aminoacid_DH-like_N_sf"/>
</dbReference>
<evidence type="ECO:0000256" key="2">
    <source>
        <dbReference type="ARBA" id="ARBA00008785"/>
    </source>
</evidence>
<dbReference type="GO" id="GO:0004471">
    <property type="term" value="F:malate dehydrogenase (decarboxylating) (NAD+) activity"/>
    <property type="evidence" value="ECO:0007669"/>
    <property type="project" value="TreeGrafter"/>
</dbReference>
<reference evidence="10" key="1">
    <citation type="submission" date="2014-03" db="EMBL/GenBank/DDBJ databases">
        <authorList>
            <person name="Casaregola S."/>
        </authorList>
    </citation>
    <scope>NUCLEOTIDE SEQUENCE [LARGE SCALE GENOMIC DNA]</scope>
    <source>
        <strain evidence="10">CLIB 918</strain>
    </source>
</reference>
<dbReference type="GO" id="GO:0005739">
    <property type="term" value="C:mitochondrion"/>
    <property type="evidence" value="ECO:0007669"/>
    <property type="project" value="TreeGrafter"/>
</dbReference>
<feature type="active site" description="Proton donor" evidence="5">
    <location>
        <position position="108"/>
    </location>
</feature>
<comment type="caution">
    <text evidence="10">The sequence shown here is derived from an EMBL/GenBank/DDBJ whole genome shotgun (WGS) entry which is preliminary data.</text>
</comment>
<dbReference type="GO" id="GO:0006108">
    <property type="term" value="P:malate metabolic process"/>
    <property type="evidence" value="ECO:0007669"/>
    <property type="project" value="TreeGrafter"/>
</dbReference>
<dbReference type="NCBIfam" id="NF010052">
    <property type="entry name" value="PRK13529.1"/>
    <property type="match status" value="1"/>
</dbReference>
<keyword evidence="4" id="KW-0520">NAD</keyword>
<keyword evidence="3 7" id="KW-0479">Metal-binding</keyword>
<dbReference type="EMBL" id="CCBN010000024">
    <property type="protein sequence ID" value="CDO57725.1"/>
    <property type="molecule type" value="Genomic_DNA"/>
</dbReference>
<dbReference type="Pfam" id="PF03949">
    <property type="entry name" value="Malic_M"/>
    <property type="match status" value="1"/>
</dbReference>
<dbReference type="SUPFAM" id="SSF53223">
    <property type="entry name" value="Aminoacid dehydrogenase-like, N-terminal domain"/>
    <property type="match status" value="1"/>
</dbReference>
<dbReference type="GO" id="GO:0046872">
    <property type="term" value="F:metal ion binding"/>
    <property type="evidence" value="ECO:0007669"/>
    <property type="project" value="UniProtKB-KW"/>
</dbReference>
<feature type="binding site" evidence="7">
    <location>
        <position position="252"/>
    </location>
    <ligand>
        <name>a divalent metal cation</name>
        <dbReference type="ChEBI" id="CHEBI:60240"/>
    </ligand>
</feature>
<organism evidence="10 11">
    <name type="scientific">Geotrichum candidum</name>
    <name type="common">Oospora lactis</name>
    <name type="synonym">Dipodascus geotrichum</name>
    <dbReference type="NCBI Taxonomy" id="1173061"/>
    <lineage>
        <taxon>Eukaryota</taxon>
        <taxon>Fungi</taxon>
        <taxon>Dikarya</taxon>
        <taxon>Ascomycota</taxon>
        <taxon>Saccharomycotina</taxon>
        <taxon>Dipodascomycetes</taxon>
        <taxon>Dipodascales</taxon>
        <taxon>Dipodascaceae</taxon>
        <taxon>Geotrichum</taxon>
    </lineage>
</organism>
<protein>
    <submittedName>
        <fullName evidence="10">Similar to Saccharomyces cerevisiae YKL029C MAE1 Mitochondrial malic enzyme, catalyzes the oxidative decarboxylation of malate to pyruvate</fullName>
    </submittedName>
</protein>
<evidence type="ECO:0000256" key="4">
    <source>
        <dbReference type="ARBA" id="ARBA00023027"/>
    </source>
</evidence>
<evidence type="ECO:0000256" key="5">
    <source>
        <dbReference type="PIRSR" id="PIRSR000106-1"/>
    </source>
</evidence>
<dbReference type="SMART" id="SM01274">
    <property type="entry name" value="malic"/>
    <property type="match status" value="1"/>
</dbReference>
<keyword evidence="10" id="KW-0670">Pyruvate</keyword>
<comment type="cofactor">
    <cofactor evidence="7">
        <name>Mg(2+)</name>
        <dbReference type="ChEBI" id="CHEBI:18420"/>
    </cofactor>
    <cofactor evidence="7">
        <name>Mn(2+)</name>
        <dbReference type="ChEBI" id="CHEBI:29035"/>
    </cofactor>
    <text evidence="7">Divalent metal cations. Prefers magnesium or manganese.</text>
</comment>
<dbReference type="Gene3D" id="3.40.50.10380">
    <property type="entry name" value="Malic enzyme, N-terminal domain"/>
    <property type="match status" value="1"/>
</dbReference>
<feature type="binding site" evidence="6">
    <location>
        <position position="419"/>
    </location>
    <ligand>
        <name>(S)-malate</name>
        <dbReference type="ChEBI" id="CHEBI:15589"/>
    </ligand>
</feature>
<keyword evidence="11" id="KW-1185">Reference proteome</keyword>
<feature type="binding site" evidence="7">
    <location>
        <position position="251"/>
    </location>
    <ligand>
        <name>a divalent metal cation</name>
        <dbReference type="ChEBI" id="CHEBI:60240"/>
    </ligand>
</feature>
<proteinExistence type="inferred from homology"/>
<evidence type="ECO:0000259" key="9">
    <source>
        <dbReference type="SMART" id="SM01274"/>
    </source>
</evidence>
<feature type="active site" description="Proton acceptor" evidence="5">
    <location>
        <position position="180"/>
    </location>
</feature>
<evidence type="ECO:0000313" key="11">
    <source>
        <dbReference type="Proteomes" id="UP000242525"/>
    </source>
</evidence>
<dbReference type="InterPro" id="IPR036291">
    <property type="entry name" value="NAD(P)-bd_dom_sf"/>
</dbReference>
<dbReference type="GO" id="GO:0051287">
    <property type="term" value="F:NAD binding"/>
    <property type="evidence" value="ECO:0007669"/>
    <property type="project" value="InterPro"/>
</dbReference>
<dbReference type="SMART" id="SM00919">
    <property type="entry name" value="Malic_M"/>
    <property type="match status" value="1"/>
</dbReference>
<dbReference type="GO" id="GO:0005829">
    <property type="term" value="C:cytosol"/>
    <property type="evidence" value="ECO:0007669"/>
    <property type="project" value="TreeGrafter"/>
</dbReference>
<evidence type="ECO:0000256" key="7">
    <source>
        <dbReference type="PIRSR" id="PIRSR000106-3"/>
    </source>
</evidence>
<feature type="domain" description="Malic enzyme NAD-binding" evidence="8">
    <location>
        <begin position="276"/>
        <end position="528"/>
    </location>
</feature>
<feature type="binding site" evidence="7">
    <location>
        <position position="275"/>
    </location>
    <ligand>
        <name>a divalent metal cation</name>
        <dbReference type="ChEBI" id="CHEBI:60240"/>
    </ligand>
</feature>
<dbReference type="PANTHER" id="PTHR23406">
    <property type="entry name" value="MALIC ENZYME-RELATED"/>
    <property type="match status" value="1"/>
</dbReference>
<dbReference type="InterPro" id="IPR001891">
    <property type="entry name" value="Malic_OxRdtase"/>
</dbReference>
<evidence type="ECO:0000256" key="6">
    <source>
        <dbReference type="PIRSR" id="PIRSR000106-2"/>
    </source>
</evidence>
<feature type="domain" description="Malic enzyme N-terminal" evidence="9">
    <location>
        <begin position="85"/>
        <end position="266"/>
    </location>
</feature>
<evidence type="ECO:0000256" key="1">
    <source>
        <dbReference type="ARBA" id="ARBA00001936"/>
    </source>
</evidence>
<sequence length="590" mass="65402">MVKTKFTRLSIEGPVKSSYTGSELLNIPSLNKGSAFTQKEREHLDLIGLLPPHISSLEEQVSRAYRQYQSHTTDIAKNIFLTSLKDRNEVLYYRLVLTHIKEMLRIIYTPTQGEAIENYSQLFRRPEGCFLSIDHPGDIERSLAEFGDFDEVDYIVVSDGESILGIGDQGIGGIGISIAKLALMTLCAGIHPSRAIPVVLDTGTDRESLRNNPLYLGNRFPRVRGERYDEFIEKFINAVKNQFPKAVVHFEDFGVLNARRILYKYRTDLPCFNDDIQGTGAVTMSAISAASKSLRENIVDSKILVFGAGSAGVGIAEQLADHMLTKGLSEEDSRKNIWLVDRYGLLIQGQENLTIGQIPFATDPANAEGYDPTSLVEIIRYFKPQILIGCSTKAGAFTEEVVREMSKHCERPLIMPLSNPTRLHEAIPSDVIKWTNGRALVATGSPFPPVDGREISENNNCFTFPGIGLGAVLSRAQYITKNMIAACVDSLASQSPILTDSNGGLLPHVRDIREISAKIATSVVQQAKRDGVAQVEEEFIPGSDTEKVHIPDSYDECLIWVKSQMWKPEYRPILHAHISSGCCTPDSIRD</sequence>
<comment type="cofactor">
    <cofactor evidence="1">
        <name>Mn(2+)</name>
        <dbReference type="ChEBI" id="CHEBI:29035"/>
    </cofactor>
</comment>
<gene>
    <name evidence="10" type="ORF">BN980_GECA24s01121g</name>
</gene>
<dbReference type="InterPro" id="IPR037062">
    <property type="entry name" value="Malic_N_dom_sf"/>
</dbReference>
<dbReference type="AlphaFoldDB" id="A0A0J9XK09"/>
<evidence type="ECO:0000256" key="3">
    <source>
        <dbReference type="ARBA" id="ARBA00022723"/>
    </source>
</evidence>
<name>A0A0J9XK09_GEOCN</name>
<dbReference type="PRINTS" id="PR00072">
    <property type="entry name" value="MALOXRDTASE"/>
</dbReference>
<evidence type="ECO:0000259" key="8">
    <source>
        <dbReference type="SMART" id="SM00919"/>
    </source>
</evidence>
<dbReference type="OrthoDB" id="5365701at2759"/>
<dbReference type="Gene3D" id="3.40.50.720">
    <property type="entry name" value="NAD(P)-binding Rossmann-like Domain"/>
    <property type="match status" value="1"/>
</dbReference>
<dbReference type="InterPro" id="IPR012302">
    <property type="entry name" value="Malic_NAD-bd"/>
</dbReference>
<dbReference type="CDD" id="cd05312">
    <property type="entry name" value="NAD_bind_1_malic_enz"/>
    <property type="match status" value="1"/>
</dbReference>
<feature type="binding site" evidence="6">
    <location>
        <position position="459"/>
    </location>
    <ligand>
        <name>(S)-malate</name>
        <dbReference type="ChEBI" id="CHEBI:15589"/>
    </ligand>
</feature>
<accession>A0A0J9XK09</accession>
<dbReference type="PIRSF" id="PIRSF000106">
    <property type="entry name" value="ME"/>
    <property type="match status" value="1"/>
</dbReference>
<dbReference type="STRING" id="1173061.A0A0J9XK09"/>
<dbReference type="InterPro" id="IPR012301">
    <property type="entry name" value="Malic_N_dom"/>
</dbReference>
<dbReference type="Pfam" id="PF00390">
    <property type="entry name" value="malic"/>
    <property type="match status" value="1"/>
</dbReference>
<dbReference type="Proteomes" id="UP000242525">
    <property type="component" value="Unassembled WGS sequence"/>
</dbReference>
<dbReference type="SUPFAM" id="SSF51735">
    <property type="entry name" value="NAD(P)-binding Rossmann-fold domains"/>
    <property type="match status" value="1"/>
</dbReference>
<comment type="similarity">
    <text evidence="2">Belongs to the malic enzymes family.</text>
</comment>
<dbReference type="FunFam" id="3.40.50.10380:FF:000001">
    <property type="entry name" value="NAD-dependent malic enzyme"/>
    <property type="match status" value="1"/>
</dbReference>
<dbReference type="PANTHER" id="PTHR23406:SF34">
    <property type="entry name" value="NAD-DEPENDENT MALIC ENZYME, MITOCHONDRIAL"/>
    <property type="match status" value="1"/>
</dbReference>